<feature type="region of interest" description="Disordered" evidence="2">
    <location>
        <begin position="113"/>
        <end position="139"/>
    </location>
</feature>
<name>A0A6A5WPW5_9PLEO</name>
<dbReference type="GO" id="GO:0000981">
    <property type="term" value="F:DNA-binding transcription factor activity, RNA polymerase II-specific"/>
    <property type="evidence" value="ECO:0007669"/>
    <property type="project" value="InterPro"/>
</dbReference>
<organism evidence="4 5">
    <name type="scientific">Amniculicola lignicola CBS 123094</name>
    <dbReference type="NCBI Taxonomy" id="1392246"/>
    <lineage>
        <taxon>Eukaryota</taxon>
        <taxon>Fungi</taxon>
        <taxon>Dikarya</taxon>
        <taxon>Ascomycota</taxon>
        <taxon>Pezizomycotina</taxon>
        <taxon>Dothideomycetes</taxon>
        <taxon>Pleosporomycetidae</taxon>
        <taxon>Pleosporales</taxon>
        <taxon>Amniculicolaceae</taxon>
        <taxon>Amniculicola</taxon>
    </lineage>
</organism>
<dbReference type="Gene3D" id="4.10.240.10">
    <property type="entry name" value="Zn(2)-C6 fungal-type DNA-binding domain"/>
    <property type="match status" value="1"/>
</dbReference>
<dbReference type="OrthoDB" id="4216928at2759"/>
<proteinExistence type="predicted"/>
<dbReference type="SUPFAM" id="SSF57701">
    <property type="entry name" value="Zn2/Cys6 DNA-binding domain"/>
    <property type="match status" value="1"/>
</dbReference>
<protein>
    <recommendedName>
        <fullName evidence="3">Zn(2)-C6 fungal-type domain-containing protein</fullName>
    </recommendedName>
</protein>
<dbReference type="InterPro" id="IPR001138">
    <property type="entry name" value="Zn2Cys6_DnaBD"/>
</dbReference>
<dbReference type="Pfam" id="PF00172">
    <property type="entry name" value="Zn_clus"/>
    <property type="match status" value="1"/>
</dbReference>
<feature type="domain" description="Zn(2)-C6 fungal-type" evidence="3">
    <location>
        <begin position="12"/>
        <end position="42"/>
    </location>
</feature>
<dbReference type="PROSITE" id="PS50048">
    <property type="entry name" value="ZN2_CY6_FUNGAL_2"/>
    <property type="match status" value="1"/>
</dbReference>
<evidence type="ECO:0000313" key="5">
    <source>
        <dbReference type="Proteomes" id="UP000799779"/>
    </source>
</evidence>
<dbReference type="AlphaFoldDB" id="A0A6A5WPW5"/>
<gene>
    <name evidence="4" type="ORF">P154DRAFT_74286</name>
</gene>
<evidence type="ECO:0000256" key="2">
    <source>
        <dbReference type="SAM" id="MobiDB-lite"/>
    </source>
</evidence>
<evidence type="ECO:0000313" key="4">
    <source>
        <dbReference type="EMBL" id="KAF2003923.1"/>
    </source>
</evidence>
<dbReference type="Proteomes" id="UP000799779">
    <property type="component" value="Unassembled WGS sequence"/>
</dbReference>
<dbReference type="InterPro" id="IPR036864">
    <property type="entry name" value="Zn2-C6_fun-type_DNA-bd_sf"/>
</dbReference>
<reference evidence="4" key="1">
    <citation type="journal article" date="2020" name="Stud. Mycol.">
        <title>101 Dothideomycetes genomes: a test case for predicting lifestyles and emergence of pathogens.</title>
        <authorList>
            <person name="Haridas S."/>
            <person name="Albert R."/>
            <person name="Binder M."/>
            <person name="Bloem J."/>
            <person name="Labutti K."/>
            <person name="Salamov A."/>
            <person name="Andreopoulos B."/>
            <person name="Baker S."/>
            <person name="Barry K."/>
            <person name="Bills G."/>
            <person name="Bluhm B."/>
            <person name="Cannon C."/>
            <person name="Castanera R."/>
            <person name="Culley D."/>
            <person name="Daum C."/>
            <person name="Ezra D."/>
            <person name="Gonzalez J."/>
            <person name="Henrissat B."/>
            <person name="Kuo A."/>
            <person name="Liang C."/>
            <person name="Lipzen A."/>
            <person name="Lutzoni F."/>
            <person name="Magnuson J."/>
            <person name="Mondo S."/>
            <person name="Nolan M."/>
            <person name="Ohm R."/>
            <person name="Pangilinan J."/>
            <person name="Park H.-J."/>
            <person name="Ramirez L."/>
            <person name="Alfaro M."/>
            <person name="Sun H."/>
            <person name="Tritt A."/>
            <person name="Yoshinaga Y."/>
            <person name="Zwiers L.-H."/>
            <person name="Turgeon B."/>
            <person name="Goodwin S."/>
            <person name="Spatafora J."/>
            <person name="Crous P."/>
            <person name="Grigoriev I."/>
        </authorList>
    </citation>
    <scope>NUCLEOTIDE SEQUENCE</scope>
    <source>
        <strain evidence="4">CBS 123094</strain>
    </source>
</reference>
<evidence type="ECO:0000259" key="3">
    <source>
        <dbReference type="PROSITE" id="PS50048"/>
    </source>
</evidence>
<dbReference type="CDD" id="cd00067">
    <property type="entry name" value="GAL4"/>
    <property type="match status" value="1"/>
</dbReference>
<keyword evidence="1" id="KW-0539">Nucleus</keyword>
<accession>A0A6A5WPW5</accession>
<dbReference type="GO" id="GO:0008270">
    <property type="term" value="F:zinc ion binding"/>
    <property type="evidence" value="ECO:0007669"/>
    <property type="project" value="InterPro"/>
</dbReference>
<keyword evidence="5" id="KW-1185">Reference proteome</keyword>
<dbReference type="EMBL" id="ML977570">
    <property type="protein sequence ID" value="KAF2003923.1"/>
    <property type="molecule type" value="Genomic_DNA"/>
</dbReference>
<sequence length="425" mass="47184">MLSYISTTRRKSCQACVKAKRRCDLSFPRCKRCVDKSLDCKYKSAGKVLEKAGEGVVPQKAPEVFIVNDFSKLDRPAGTPSTSSSSPFQVGNDINPGVPDLDWSHVDPNLTSLFQTSSDSSRSRRSPSSERPLFPPEYDGRSALGQSLPDFQILDSLQPSGNPFYPAYLNDAQVLFIVTQLLKFPYTLARTGSTPFMHSTLWSTTTPDPYVDAVTLSALSLVRTPQTTPLLNQGISQKIKNMAHCWSDWGIDEHLAAVQALIIYQIIRLFDPDLSAGPQTSPSVENMHGPEQDNNLLEVWAAVLWKRAFNETSPSHTTPAMKNIFDESLRRTVLMSVFLRGVYSCVKNGGMCHVVPVLSNMPVTVTREIGVGGWGERKKEDVTVAYEHFSLSWAAGRGKVEELSEWERLLLGACRGKEDPRLVRI</sequence>
<evidence type="ECO:0000256" key="1">
    <source>
        <dbReference type="ARBA" id="ARBA00023242"/>
    </source>
</evidence>